<sequence>MHEFRGHVRLPKVFDQATYKEPSDRKWASILPILELRFEA</sequence>
<keyword evidence="2" id="KW-1185">Reference proteome</keyword>
<evidence type="ECO:0000313" key="2">
    <source>
        <dbReference type="Proteomes" id="UP000091857"/>
    </source>
</evidence>
<evidence type="ECO:0000313" key="1">
    <source>
        <dbReference type="EMBL" id="KAG8642530.1"/>
    </source>
</evidence>
<gene>
    <name evidence="1" type="ORF">MANES_12G094532v8</name>
</gene>
<accession>A0ACB7GS19</accession>
<organism evidence="1 2">
    <name type="scientific">Manihot esculenta</name>
    <name type="common">Cassava</name>
    <name type="synonym">Jatropha manihot</name>
    <dbReference type="NCBI Taxonomy" id="3983"/>
    <lineage>
        <taxon>Eukaryota</taxon>
        <taxon>Viridiplantae</taxon>
        <taxon>Streptophyta</taxon>
        <taxon>Embryophyta</taxon>
        <taxon>Tracheophyta</taxon>
        <taxon>Spermatophyta</taxon>
        <taxon>Magnoliopsida</taxon>
        <taxon>eudicotyledons</taxon>
        <taxon>Gunneridae</taxon>
        <taxon>Pentapetalae</taxon>
        <taxon>rosids</taxon>
        <taxon>fabids</taxon>
        <taxon>Malpighiales</taxon>
        <taxon>Euphorbiaceae</taxon>
        <taxon>Crotonoideae</taxon>
        <taxon>Manihoteae</taxon>
        <taxon>Manihot</taxon>
    </lineage>
</organism>
<comment type="caution">
    <text evidence="1">The sequence shown here is derived from an EMBL/GenBank/DDBJ whole genome shotgun (WGS) entry which is preliminary data.</text>
</comment>
<dbReference type="Proteomes" id="UP000091857">
    <property type="component" value="Chromosome 12"/>
</dbReference>
<reference evidence="2" key="1">
    <citation type="journal article" date="2016" name="Nat. Biotechnol.">
        <title>Sequencing wild and cultivated cassava and related species reveals extensive interspecific hybridization and genetic diversity.</title>
        <authorList>
            <person name="Bredeson J.V."/>
            <person name="Lyons J.B."/>
            <person name="Prochnik S.E."/>
            <person name="Wu G.A."/>
            <person name="Ha C.M."/>
            <person name="Edsinger-Gonzales E."/>
            <person name="Grimwood J."/>
            <person name="Schmutz J."/>
            <person name="Rabbi I.Y."/>
            <person name="Egesi C."/>
            <person name="Nauluvula P."/>
            <person name="Lebot V."/>
            <person name="Ndunguru J."/>
            <person name="Mkamilo G."/>
            <person name="Bart R.S."/>
            <person name="Setter T.L."/>
            <person name="Gleadow R.M."/>
            <person name="Kulakow P."/>
            <person name="Ferguson M.E."/>
            <person name="Rounsley S."/>
            <person name="Rokhsar D.S."/>
        </authorList>
    </citation>
    <scope>NUCLEOTIDE SEQUENCE [LARGE SCALE GENOMIC DNA]</scope>
    <source>
        <strain evidence="2">cv. AM560-2</strain>
    </source>
</reference>
<protein>
    <submittedName>
        <fullName evidence="1">Uncharacterized protein</fullName>
    </submittedName>
</protein>
<proteinExistence type="predicted"/>
<name>A0ACB7GS19_MANES</name>
<dbReference type="EMBL" id="CM004398">
    <property type="protein sequence ID" value="KAG8642530.1"/>
    <property type="molecule type" value="Genomic_DNA"/>
</dbReference>